<evidence type="ECO:0000313" key="1">
    <source>
        <dbReference type="EMBL" id="MEA5367406.1"/>
    </source>
</evidence>
<dbReference type="InterPro" id="IPR019587">
    <property type="entry name" value="Polyketide_cyclase/dehydratase"/>
</dbReference>
<comment type="caution">
    <text evidence="1">The sequence shown here is derived from an EMBL/GenBank/DDBJ whole genome shotgun (WGS) entry which is preliminary data.</text>
</comment>
<dbReference type="RefSeq" id="WP_323337382.1">
    <property type="nucleotide sequence ID" value="NZ_JAYFSI010000022.1"/>
</dbReference>
<dbReference type="EMBL" id="JAYFSI010000022">
    <property type="protein sequence ID" value="MEA5367406.1"/>
    <property type="molecule type" value="Genomic_DNA"/>
</dbReference>
<evidence type="ECO:0000313" key="2">
    <source>
        <dbReference type="Proteomes" id="UP001304298"/>
    </source>
</evidence>
<protein>
    <submittedName>
        <fullName evidence="1">SRPBCC family protein</fullName>
    </submittedName>
</protein>
<dbReference type="Proteomes" id="UP001304298">
    <property type="component" value="Unassembled WGS sequence"/>
</dbReference>
<dbReference type="Pfam" id="PF10604">
    <property type="entry name" value="Polyketide_cyc2"/>
    <property type="match status" value="1"/>
</dbReference>
<name>A0ABU5RM88_9PSEU</name>
<keyword evidence="2" id="KW-1185">Reference proteome</keyword>
<organism evidence="1 2">
    <name type="scientific">Amycolatopsis heterodermiae</name>
    <dbReference type="NCBI Taxonomy" id="3110235"/>
    <lineage>
        <taxon>Bacteria</taxon>
        <taxon>Bacillati</taxon>
        <taxon>Actinomycetota</taxon>
        <taxon>Actinomycetes</taxon>
        <taxon>Pseudonocardiales</taxon>
        <taxon>Pseudonocardiaceae</taxon>
        <taxon>Amycolatopsis</taxon>
    </lineage>
</organism>
<reference evidence="1 2" key="1">
    <citation type="submission" date="2023-12" db="EMBL/GenBank/DDBJ databases">
        <title>Amycolatopsis sp. V23-08.</title>
        <authorList>
            <person name="Somphong A."/>
        </authorList>
    </citation>
    <scope>NUCLEOTIDE SEQUENCE [LARGE SCALE GENOMIC DNA]</scope>
    <source>
        <strain evidence="1 2">V23-08</strain>
    </source>
</reference>
<dbReference type="InterPro" id="IPR023393">
    <property type="entry name" value="START-like_dom_sf"/>
</dbReference>
<accession>A0ABU5RM88</accession>
<dbReference type="SUPFAM" id="SSF55961">
    <property type="entry name" value="Bet v1-like"/>
    <property type="match status" value="1"/>
</dbReference>
<proteinExistence type="predicted"/>
<dbReference type="Gene3D" id="3.30.530.20">
    <property type="match status" value="1"/>
</dbReference>
<gene>
    <name evidence="1" type="ORF">VA596_48300</name>
</gene>
<sequence>MSRWVVSVERRIAAPAGRMYALVADPLRHKDIDGSGSLVEAIEVSSPVRPLGLGDHFGMRMDLRGKYVMTSTVIEAVPGRRFAWQSRPHEDSVKWRLVLFGGRIWRYEFEPDGDGTLVRESWDLSREPLRVVVTLGRWAARGAMRRTLDRMAELVEST</sequence>